<dbReference type="Gene3D" id="1.10.8.60">
    <property type="match status" value="1"/>
</dbReference>
<keyword evidence="3" id="KW-0235">DNA replication</keyword>
<dbReference type="Gene3D" id="1.20.272.10">
    <property type="match status" value="1"/>
</dbReference>
<keyword evidence="4" id="KW-0239">DNA-directed DNA polymerase</keyword>
<dbReference type="Gene3D" id="3.40.50.300">
    <property type="entry name" value="P-loop containing nucleotide triphosphate hydrolases"/>
    <property type="match status" value="1"/>
</dbReference>
<protein>
    <recommendedName>
        <fullName evidence="5">DNA polymerase III delta N-terminal domain-containing protein</fullName>
    </recommendedName>
</protein>
<dbReference type="SUPFAM" id="SSF52540">
    <property type="entry name" value="P-loop containing nucleoside triphosphate hydrolases"/>
    <property type="match status" value="1"/>
</dbReference>
<dbReference type="Pfam" id="PF06144">
    <property type="entry name" value="DNA_pol3_delta"/>
    <property type="match status" value="1"/>
</dbReference>
<proteinExistence type="predicted"/>
<dbReference type="EMBL" id="UINC01045346">
    <property type="protein sequence ID" value="SVB52010.1"/>
    <property type="molecule type" value="Genomic_DNA"/>
</dbReference>
<evidence type="ECO:0000256" key="3">
    <source>
        <dbReference type="ARBA" id="ARBA00022705"/>
    </source>
</evidence>
<dbReference type="GO" id="GO:0003677">
    <property type="term" value="F:DNA binding"/>
    <property type="evidence" value="ECO:0007669"/>
    <property type="project" value="InterPro"/>
</dbReference>
<keyword evidence="2" id="KW-0548">Nucleotidyltransferase</keyword>
<evidence type="ECO:0000256" key="1">
    <source>
        <dbReference type="ARBA" id="ARBA00022679"/>
    </source>
</evidence>
<feature type="domain" description="DNA polymerase III delta N-terminal" evidence="5">
    <location>
        <begin position="52"/>
        <end position="128"/>
    </location>
</feature>
<accession>A0A382EMS1</accession>
<dbReference type="PANTHER" id="PTHR34388:SF1">
    <property type="entry name" value="DNA POLYMERASE III SUBUNIT DELTA"/>
    <property type="match status" value="1"/>
</dbReference>
<dbReference type="InterPro" id="IPR005790">
    <property type="entry name" value="DNA_polIII_delta"/>
</dbReference>
<evidence type="ECO:0000313" key="6">
    <source>
        <dbReference type="EMBL" id="SVB52010.1"/>
    </source>
</evidence>
<evidence type="ECO:0000259" key="5">
    <source>
        <dbReference type="Pfam" id="PF06144"/>
    </source>
</evidence>
<gene>
    <name evidence="6" type="ORF">METZ01_LOCUS204864</name>
</gene>
<organism evidence="6">
    <name type="scientific">marine metagenome</name>
    <dbReference type="NCBI Taxonomy" id="408172"/>
    <lineage>
        <taxon>unclassified sequences</taxon>
        <taxon>metagenomes</taxon>
        <taxon>ecological metagenomes</taxon>
    </lineage>
</organism>
<evidence type="ECO:0000256" key="4">
    <source>
        <dbReference type="ARBA" id="ARBA00022932"/>
    </source>
</evidence>
<name>A0A382EMS1_9ZZZZ</name>
<dbReference type="GO" id="GO:0009360">
    <property type="term" value="C:DNA polymerase III complex"/>
    <property type="evidence" value="ECO:0007669"/>
    <property type="project" value="InterPro"/>
</dbReference>
<dbReference type="AlphaFoldDB" id="A0A382EMS1"/>
<dbReference type="GO" id="GO:0003887">
    <property type="term" value="F:DNA-directed DNA polymerase activity"/>
    <property type="evidence" value="ECO:0007669"/>
    <property type="project" value="UniProtKB-KW"/>
</dbReference>
<evidence type="ECO:0000256" key="2">
    <source>
        <dbReference type="ARBA" id="ARBA00022695"/>
    </source>
</evidence>
<dbReference type="InterPro" id="IPR027417">
    <property type="entry name" value="P-loop_NTPase"/>
</dbReference>
<reference evidence="6" key="1">
    <citation type="submission" date="2018-05" db="EMBL/GenBank/DDBJ databases">
        <authorList>
            <person name="Lanie J.A."/>
            <person name="Ng W.-L."/>
            <person name="Kazmierczak K.M."/>
            <person name="Andrzejewski T.M."/>
            <person name="Davidsen T.M."/>
            <person name="Wayne K.J."/>
            <person name="Tettelin H."/>
            <person name="Glass J.I."/>
            <person name="Rusch D."/>
            <person name="Podicherti R."/>
            <person name="Tsui H.-C.T."/>
            <person name="Winkler M.E."/>
        </authorList>
    </citation>
    <scope>NUCLEOTIDE SEQUENCE</scope>
</reference>
<keyword evidence="1" id="KW-0808">Transferase</keyword>
<dbReference type="InterPro" id="IPR010372">
    <property type="entry name" value="DNA_pol3_delta_N"/>
</dbReference>
<sequence>MVLVHGDDDFAVSQRARQIFQGWCEAVGGEDHETVEAHAASGGEASKILGRLRMALDTLPFFGGEKVVWFKDCNFLGDDRTAKTKDVTSALADLTAWVKEFDWQGVHLLISATKCDKRKVFYKAIAKQGHDEEFKALSTDDREWQAKAEQLVTAKLRKLGVKADYGAATELVQMVGPNSRALMNECEKVALYIGDRAEVSVEDVRAIVTPGKHAKAFALGDALGDRNLPRLLRRLDEDLWATKTDRQKSTIGLCSGLISKVRALLFARELLDADMIRPANAYPQFKSQLDDLPAGEFPDDRRISPLGLHPYVLFNATRQAKNYTSAELVRALDLLMQANLKLVSSSLDDSFILQSTLTQIAARPAAAAV</sequence>
<dbReference type="PANTHER" id="PTHR34388">
    <property type="entry name" value="DNA POLYMERASE III SUBUNIT DELTA"/>
    <property type="match status" value="1"/>
</dbReference>
<dbReference type="GO" id="GO:0006261">
    <property type="term" value="P:DNA-templated DNA replication"/>
    <property type="evidence" value="ECO:0007669"/>
    <property type="project" value="TreeGrafter"/>
</dbReference>
<dbReference type="NCBIfam" id="TIGR01128">
    <property type="entry name" value="holA"/>
    <property type="match status" value="1"/>
</dbReference>